<dbReference type="InterPro" id="IPR036942">
    <property type="entry name" value="Beta-barrel_TonB_sf"/>
</dbReference>
<dbReference type="InterPro" id="IPR039426">
    <property type="entry name" value="TonB-dep_rcpt-like"/>
</dbReference>
<feature type="signal peptide" evidence="10">
    <location>
        <begin position="1"/>
        <end position="23"/>
    </location>
</feature>
<keyword evidence="6 8" id="KW-0472">Membrane</keyword>
<keyword evidence="13" id="KW-0675">Receptor</keyword>
<evidence type="ECO:0000313" key="13">
    <source>
        <dbReference type="EMBL" id="RZO20462.1"/>
    </source>
</evidence>
<accession>A0A520MGW0</accession>
<dbReference type="Pfam" id="PF07715">
    <property type="entry name" value="Plug"/>
    <property type="match status" value="1"/>
</dbReference>
<dbReference type="InterPro" id="IPR012910">
    <property type="entry name" value="Plug_dom"/>
</dbReference>
<proteinExistence type="inferred from homology"/>
<feature type="chain" id="PRO_5022236879" evidence="10">
    <location>
        <begin position="24"/>
        <end position="876"/>
    </location>
</feature>
<dbReference type="Proteomes" id="UP000315889">
    <property type="component" value="Unassembled WGS sequence"/>
</dbReference>
<keyword evidence="7 8" id="KW-0998">Cell outer membrane</keyword>
<sequence>MKINKLSLLACIPLMSITTATFAQDPRVEEVVITGSYIKSSPQDGASPIVVIDRETIDQMGAMSISDITRNLTANSGAENVPDSFTSGSAQGTSNVNLRGLGLGSTLVLVNGRRNTLAGTTANDGSSFVDTNMIPAIAVERVEVLKEGAASVYGSDAIAGVVNYITRSDFEGTEVGVFQQSTTSDSQTDTQLSILHGWSNDSTNVVVAAQYMDRSNLNGSERPTLIENANSGLGNSFLLFGPSTVESGPYAGTYAPGENVADASCIENGGILIPQASGERCGFKYGPRFNIVNKEKRSHLFGNIEHTLDNGFDINAEFMWARVEVLDNPQSPSYPALAYLSPSRAILPGQAGNPFEVPLLWLGRPLGSAFPSPLATRDNDHLRGAFEIDGDIGDYHFNAALTHSVYNANLIQPDTSTSRFDDAIAGSGGPNGNESWNLFDPLANSQALIDYISTAEERDIKTSLSVVDFVVDGEVGGFNFASGFQLRNESLDVNRNDASLVEFDAAGNLSKPADLLFLGGGVNVNESRSAWAVFSEFQRDVTDSLEIKFAGRYENLDSGSTFDPKLSARFQATDDLVLRASASTSYREASLYQLYNSAVSLQGIQDFNTDGTTKGTPVFIRVAQNSNANLQAEEADNINIGAVWSPNENLQVTLDYWAVDYTDLITIESAQGKVIADTASATDAPDPEVIRTSAGDLVGVTTNYFNAANVTTDGIDLELAYNFPENSLGEFSLTFDASHYLSYEIPVGGSNIDIVGLFNHDNFARSLPDTKANASLRWINGAHHASLTARHIAGYKTTRANPPAGYSQNIDSQLTWDAQYNYQLSATSLDTQITLGILNLTDEEPPLVWDSVNFSYDTRQHDARGRMAYVRLKFAF</sequence>
<evidence type="ECO:0000259" key="12">
    <source>
        <dbReference type="Pfam" id="PF07715"/>
    </source>
</evidence>
<keyword evidence="3 8" id="KW-1134">Transmembrane beta strand</keyword>
<dbReference type="PANTHER" id="PTHR47234:SF2">
    <property type="entry name" value="TONB-DEPENDENT RECEPTOR"/>
    <property type="match status" value="1"/>
</dbReference>
<dbReference type="PANTHER" id="PTHR47234">
    <property type="match status" value="1"/>
</dbReference>
<dbReference type="Gene3D" id="2.40.170.20">
    <property type="entry name" value="TonB-dependent receptor, beta-barrel domain"/>
    <property type="match status" value="1"/>
</dbReference>
<comment type="similarity">
    <text evidence="8 9">Belongs to the TonB-dependent receptor family.</text>
</comment>
<name>A0A520MGW0_9GAMM</name>
<evidence type="ECO:0000256" key="8">
    <source>
        <dbReference type="PROSITE-ProRule" id="PRU01360"/>
    </source>
</evidence>
<dbReference type="InterPro" id="IPR000531">
    <property type="entry name" value="Beta-barrel_TonB"/>
</dbReference>
<dbReference type="PROSITE" id="PS52016">
    <property type="entry name" value="TONB_DEPENDENT_REC_3"/>
    <property type="match status" value="1"/>
</dbReference>
<feature type="domain" description="TonB-dependent receptor-like beta-barrel" evidence="11">
    <location>
        <begin position="377"/>
        <end position="840"/>
    </location>
</feature>
<evidence type="ECO:0000256" key="7">
    <source>
        <dbReference type="ARBA" id="ARBA00023237"/>
    </source>
</evidence>
<dbReference type="Gene3D" id="2.170.130.10">
    <property type="entry name" value="TonB-dependent receptor, plug domain"/>
    <property type="match status" value="1"/>
</dbReference>
<protein>
    <submittedName>
        <fullName evidence="13">TonB-dependent receptor</fullName>
    </submittedName>
</protein>
<organism evidence="13 14">
    <name type="scientific">SAR92 clade bacterium</name>
    <dbReference type="NCBI Taxonomy" id="2315479"/>
    <lineage>
        <taxon>Bacteria</taxon>
        <taxon>Pseudomonadati</taxon>
        <taxon>Pseudomonadota</taxon>
        <taxon>Gammaproteobacteria</taxon>
        <taxon>Cellvibrionales</taxon>
        <taxon>Porticoccaceae</taxon>
        <taxon>SAR92 clade</taxon>
    </lineage>
</organism>
<evidence type="ECO:0000256" key="10">
    <source>
        <dbReference type="SAM" id="SignalP"/>
    </source>
</evidence>
<evidence type="ECO:0000256" key="4">
    <source>
        <dbReference type="ARBA" id="ARBA00022692"/>
    </source>
</evidence>
<feature type="domain" description="TonB-dependent receptor plug" evidence="12">
    <location>
        <begin position="43"/>
        <end position="161"/>
    </location>
</feature>
<keyword evidence="5 9" id="KW-0798">TonB box</keyword>
<dbReference type="SUPFAM" id="SSF56935">
    <property type="entry name" value="Porins"/>
    <property type="match status" value="1"/>
</dbReference>
<evidence type="ECO:0000313" key="14">
    <source>
        <dbReference type="Proteomes" id="UP000315889"/>
    </source>
</evidence>
<gene>
    <name evidence="13" type="ORF">EVB03_04160</name>
</gene>
<dbReference type="EMBL" id="SHBP01000004">
    <property type="protein sequence ID" value="RZO20462.1"/>
    <property type="molecule type" value="Genomic_DNA"/>
</dbReference>
<reference evidence="13 14" key="1">
    <citation type="submission" date="2019-02" db="EMBL/GenBank/DDBJ databases">
        <title>Prokaryotic population dynamics and viral predation in marine succession experiment using metagenomics: the confinement effect.</title>
        <authorList>
            <person name="Haro-Moreno J.M."/>
            <person name="Rodriguez-Valera F."/>
            <person name="Lopez-Perez M."/>
        </authorList>
    </citation>
    <scope>NUCLEOTIDE SEQUENCE [LARGE SCALE GENOMIC DNA]</scope>
    <source>
        <strain evidence="13">MED-G170</strain>
    </source>
</reference>
<evidence type="ECO:0000256" key="9">
    <source>
        <dbReference type="RuleBase" id="RU003357"/>
    </source>
</evidence>
<evidence type="ECO:0000256" key="2">
    <source>
        <dbReference type="ARBA" id="ARBA00022448"/>
    </source>
</evidence>
<evidence type="ECO:0000256" key="5">
    <source>
        <dbReference type="ARBA" id="ARBA00023077"/>
    </source>
</evidence>
<comment type="caution">
    <text evidence="13">The sequence shown here is derived from an EMBL/GenBank/DDBJ whole genome shotgun (WGS) entry which is preliminary data.</text>
</comment>
<evidence type="ECO:0000259" key="11">
    <source>
        <dbReference type="Pfam" id="PF00593"/>
    </source>
</evidence>
<evidence type="ECO:0000256" key="1">
    <source>
        <dbReference type="ARBA" id="ARBA00004571"/>
    </source>
</evidence>
<evidence type="ECO:0000256" key="6">
    <source>
        <dbReference type="ARBA" id="ARBA00023136"/>
    </source>
</evidence>
<comment type="subcellular location">
    <subcellularLocation>
        <location evidence="1 8">Cell outer membrane</location>
        <topology evidence="1 8">Multi-pass membrane protein</topology>
    </subcellularLocation>
</comment>
<keyword evidence="4 8" id="KW-0812">Transmembrane</keyword>
<dbReference type="AlphaFoldDB" id="A0A520MGW0"/>
<keyword evidence="10" id="KW-0732">Signal</keyword>
<keyword evidence="2 8" id="KW-0813">Transport</keyword>
<evidence type="ECO:0000256" key="3">
    <source>
        <dbReference type="ARBA" id="ARBA00022452"/>
    </source>
</evidence>
<dbReference type="GO" id="GO:0009279">
    <property type="term" value="C:cell outer membrane"/>
    <property type="evidence" value="ECO:0007669"/>
    <property type="project" value="UniProtKB-SubCell"/>
</dbReference>
<dbReference type="InterPro" id="IPR037066">
    <property type="entry name" value="Plug_dom_sf"/>
</dbReference>
<dbReference type="Pfam" id="PF00593">
    <property type="entry name" value="TonB_dep_Rec_b-barrel"/>
    <property type="match status" value="1"/>
</dbReference>